<dbReference type="InterPro" id="IPR019885">
    <property type="entry name" value="Tscrpt_reg_HTH_AsnC-type_CS"/>
</dbReference>
<dbReference type="SUPFAM" id="SSF46785">
    <property type="entry name" value="Winged helix' DNA-binding domain"/>
    <property type="match status" value="1"/>
</dbReference>
<dbReference type="Proteomes" id="UP000306409">
    <property type="component" value="Chromosome"/>
</dbReference>
<dbReference type="SMART" id="SM00344">
    <property type="entry name" value="HTH_ASNC"/>
    <property type="match status" value="1"/>
</dbReference>
<dbReference type="OrthoDB" id="66249at2"/>
<sequence length="163" mass="18283">MSFTFDELDKQLIDLLQADSSISNKDLAEKVGLSPSACLSRTKRLKEMGVIKKFAAIVDEKMIGYEVIAFTFITLSPHNRDITNAFLAKIKETPQILECYNISGSWDYLIKIAAHDLAHCRDFLIDTLLTFPGVNKIETSMVLSTDKRSFSLPFGLDKSQDTV</sequence>
<dbReference type="PROSITE" id="PS50956">
    <property type="entry name" value="HTH_ASNC_2"/>
    <property type="match status" value="1"/>
</dbReference>
<evidence type="ECO:0000256" key="3">
    <source>
        <dbReference type="ARBA" id="ARBA00023163"/>
    </source>
</evidence>
<dbReference type="InterPro" id="IPR019888">
    <property type="entry name" value="Tscrpt_reg_AsnC-like"/>
</dbReference>
<dbReference type="InterPro" id="IPR011991">
    <property type="entry name" value="ArsR-like_HTH"/>
</dbReference>
<dbReference type="InterPro" id="IPR036388">
    <property type="entry name" value="WH-like_DNA-bd_sf"/>
</dbReference>
<dbReference type="SUPFAM" id="SSF54909">
    <property type="entry name" value="Dimeric alpha+beta barrel"/>
    <property type="match status" value="1"/>
</dbReference>
<dbReference type="Gene3D" id="1.10.10.10">
    <property type="entry name" value="Winged helix-like DNA-binding domain superfamily/Winged helix DNA-binding domain"/>
    <property type="match status" value="1"/>
</dbReference>
<dbReference type="EMBL" id="CP061336">
    <property type="protein sequence ID" value="QNU65586.1"/>
    <property type="molecule type" value="Genomic_DNA"/>
</dbReference>
<protein>
    <submittedName>
        <fullName evidence="4">Lrp/AsnC family transcriptional regulator</fullName>
    </submittedName>
</protein>
<dbReference type="AlphaFoldDB" id="A0A4U7JBP7"/>
<dbReference type="Pfam" id="PF01037">
    <property type="entry name" value="AsnC_trans_reg"/>
    <property type="match status" value="1"/>
</dbReference>
<dbReference type="InterPro" id="IPR019887">
    <property type="entry name" value="Tscrpt_reg_AsnC/Lrp_C"/>
</dbReference>
<dbReference type="GO" id="GO:0043200">
    <property type="term" value="P:response to amino acid"/>
    <property type="evidence" value="ECO:0007669"/>
    <property type="project" value="TreeGrafter"/>
</dbReference>
<gene>
    <name evidence="4" type="ORF">EHE19_011685</name>
</gene>
<dbReference type="Gene3D" id="3.30.70.920">
    <property type="match status" value="1"/>
</dbReference>
<dbReference type="RefSeq" id="WP_137698683.1">
    <property type="nucleotide sequence ID" value="NZ_CP061336.1"/>
</dbReference>
<dbReference type="InterPro" id="IPR011008">
    <property type="entry name" value="Dimeric_a/b-barrel"/>
</dbReference>
<dbReference type="PROSITE" id="PS00519">
    <property type="entry name" value="HTH_ASNC_1"/>
    <property type="match status" value="1"/>
</dbReference>
<evidence type="ECO:0000256" key="1">
    <source>
        <dbReference type="ARBA" id="ARBA00023015"/>
    </source>
</evidence>
<dbReference type="PANTHER" id="PTHR30154:SF34">
    <property type="entry name" value="TRANSCRIPTIONAL REGULATOR AZLB"/>
    <property type="match status" value="1"/>
</dbReference>
<dbReference type="InterPro" id="IPR036390">
    <property type="entry name" value="WH_DNA-bd_sf"/>
</dbReference>
<evidence type="ECO:0000313" key="5">
    <source>
        <dbReference type="Proteomes" id="UP000306409"/>
    </source>
</evidence>
<keyword evidence="3" id="KW-0804">Transcription</keyword>
<proteinExistence type="predicted"/>
<organism evidence="4 5">
    <name type="scientific">Ruminiclostridium herbifermentans</name>
    <dbReference type="NCBI Taxonomy" id="2488810"/>
    <lineage>
        <taxon>Bacteria</taxon>
        <taxon>Bacillati</taxon>
        <taxon>Bacillota</taxon>
        <taxon>Clostridia</taxon>
        <taxon>Eubacteriales</taxon>
        <taxon>Oscillospiraceae</taxon>
        <taxon>Ruminiclostridium</taxon>
    </lineage>
</organism>
<keyword evidence="1" id="KW-0805">Transcription regulation</keyword>
<keyword evidence="2" id="KW-0238">DNA-binding</keyword>
<keyword evidence="5" id="KW-1185">Reference proteome</keyword>
<accession>A0A4U7JBP7</accession>
<dbReference type="CDD" id="cd00090">
    <property type="entry name" value="HTH_ARSR"/>
    <property type="match status" value="1"/>
</dbReference>
<name>A0A4U7JBP7_9FIRM</name>
<dbReference type="KEGG" id="rher:EHE19_011685"/>
<dbReference type="PRINTS" id="PR00033">
    <property type="entry name" value="HTHASNC"/>
</dbReference>
<dbReference type="Pfam" id="PF13412">
    <property type="entry name" value="HTH_24"/>
    <property type="match status" value="1"/>
</dbReference>
<dbReference type="GO" id="GO:0005829">
    <property type="term" value="C:cytosol"/>
    <property type="evidence" value="ECO:0007669"/>
    <property type="project" value="TreeGrafter"/>
</dbReference>
<evidence type="ECO:0000313" key="4">
    <source>
        <dbReference type="EMBL" id="QNU65586.1"/>
    </source>
</evidence>
<dbReference type="InterPro" id="IPR000485">
    <property type="entry name" value="AsnC-type_HTH_dom"/>
</dbReference>
<dbReference type="PANTHER" id="PTHR30154">
    <property type="entry name" value="LEUCINE-RESPONSIVE REGULATORY PROTEIN"/>
    <property type="match status" value="1"/>
</dbReference>
<reference evidence="4 5" key="1">
    <citation type="submission" date="2020-09" db="EMBL/GenBank/DDBJ databases">
        <title>Characterization and genome sequencing of Ruminiclostridium sp. nov. MA18.</title>
        <authorList>
            <person name="Rettenmaier R."/>
            <person name="Kowollik M.-L."/>
            <person name="Liebl W."/>
            <person name="Zverlov V."/>
        </authorList>
    </citation>
    <scope>NUCLEOTIDE SEQUENCE [LARGE SCALE GENOMIC DNA]</scope>
    <source>
        <strain evidence="4 5">MA18</strain>
    </source>
</reference>
<dbReference type="GO" id="GO:0043565">
    <property type="term" value="F:sequence-specific DNA binding"/>
    <property type="evidence" value="ECO:0007669"/>
    <property type="project" value="InterPro"/>
</dbReference>
<evidence type="ECO:0000256" key="2">
    <source>
        <dbReference type="ARBA" id="ARBA00023125"/>
    </source>
</evidence>